<dbReference type="Pfam" id="PF02615">
    <property type="entry name" value="Ldh_2"/>
    <property type="match status" value="1"/>
</dbReference>
<dbReference type="InterPro" id="IPR043143">
    <property type="entry name" value="Mal/L-sulf/L-lact_DH-like_NADP"/>
</dbReference>
<evidence type="ECO:0008006" key="5">
    <source>
        <dbReference type="Google" id="ProtNLM"/>
    </source>
</evidence>
<dbReference type="InterPro" id="IPR043144">
    <property type="entry name" value="Mal/L-sulf/L-lact_DH-like_ah"/>
</dbReference>
<protein>
    <recommendedName>
        <fullName evidence="5">Malate dehydrogenase</fullName>
    </recommendedName>
</protein>
<dbReference type="SUPFAM" id="SSF89733">
    <property type="entry name" value="L-sulfolactate dehydrogenase-like"/>
    <property type="match status" value="1"/>
</dbReference>
<comment type="similarity">
    <text evidence="1">Belongs to the LDH2/MDH2 oxidoreductase family.</text>
</comment>
<accession>A0AAW1UWD3</accession>
<proteinExistence type="inferred from homology"/>
<dbReference type="GO" id="GO:0016491">
    <property type="term" value="F:oxidoreductase activity"/>
    <property type="evidence" value="ECO:0007669"/>
    <property type="project" value="UniProtKB-KW"/>
</dbReference>
<evidence type="ECO:0000256" key="2">
    <source>
        <dbReference type="ARBA" id="ARBA00023002"/>
    </source>
</evidence>
<name>A0AAW1UWD3_9CUCU</name>
<dbReference type="InterPro" id="IPR036111">
    <property type="entry name" value="Mal/L-sulfo/L-lacto_DH-like_sf"/>
</dbReference>
<keyword evidence="2" id="KW-0560">Oxidoreductase</keyword>
<evidence type="ECO:0000313" key="3">
    <source>
        <dbReference type="EMBL" id="KAK9883889.1"/>
    </source>
</evidence>
<reference evidence="3 4" key="1">
    <citation type="submission" date="2023-03" db="EMBL/GenBank/DDBJ databases">
        <title>Genome insight into feeding habits of ladybird beetles.</title>
        <authorList>
            <person name="Li H.-S."/>
            <person name="Huang Y.-H."/>
            <person name="Pang H."/>
        </authorList>
    </citation>
    <scope>NUCLEOTIDE SEQUENCE [LARGE SCALE GENOMIC DNA]</scope>
    <source>
        <strain evidence="3">SYSU_2023b</strain>
        <tissue evidence="3">Whole body</tissue>
    </source>
</reference>
<dbReference type="Gene3D" id="3.30.1370.60">
    <property type="entry name" value="Hypothetical oxidoreductase yiak, domain 2"/>
    <property type="match status" value="1"/>
</dbReference>
<dbReference type="Gene3D" id="1.10.1530.10">
    <property type="match status" value="1"/>
</dbReference>
<dbReference type="PANTHER" id="PTHR11091">
    <property type="entry name" value="OXIDOREDUCTASE-RELATED"/>
    <property type="match status" value="1"/>
</dbReference>
<comment type="caution">
    <text evidence="3">The sequence shown here is derived from an EMBL/GenBank/DDBJ whole genome shotgun (WGS) entry which is preliminary data.</text>
</comment>
<dbReference type="EMBL" id="JARQZJ010000092">
    <property type="protein sequence ID" value="KAK9883889.1"/>
    <property type="molecule type" value="Genomic_DNA"/>
</dbReference>
<evidence type="ECO:0000313" key="4">
    <source>
        <dbReference type="Proteomes" id="UP001431783"/>
    </source>
</evidence>
<keyword evidence="4" id="KW-1185">Reference proteome</keyword>
<evidence type="ECO:0000256" key="1">
    <source>
        <dbReference type="ARBA" id="ARBA00006056"/>
    </source>
</evidence>
<dbReference type="Proteomes" id="UP001431783">
    <property type="component" value="Unassembled WGS sequence"/>
</dbReference>
<dbReference type="AlphaFoldDB" id="A0AAW1UWD3"/>
<dbReference type="PANTHER" id="PTHR11091:SF0">
    <property type="entry name" value="MALATE DEHYDROGENASE"/>
    <property type="match status" value="1"/>
</dbReference>
<sequence>MDDGSEIVAVADLNKFVTDCFMTIGVSKLYSEIMADAIVGADTVGHNSHGVYRLEKFLSDVESGLVDVLGTPKIEKETPATAWVDGQNLLGPVVGNFCMKLAIEKAKQTGAAIVVANNSNNFGVASNYSKQAADEGLIGLAFTNSSSLMLPTRAKYSITGTNPISLSAPGESDDIFLLDMATTVTSGGHIQIKYENGEYLPVGWAFNAACISETNADVGLKSGRFLPLGSYEEGASYKGTGLSIMVDILCGILGAAAYSSRVGIWTTSFTKHNANVGHCFIAINPDFFAPGFQTRMSEFMSAIRNVKPVDPNRPVRVAGDKRYNLSKTIAKFGGIKYEKSLVETLRKLSEKFKLKCVPFLPRRKSLDEVSFHGSYHSEADKLSGTIKFSESEEMLSVKEFKSTLKEIPFMIQDPSEWCCPFSEASEITATENLRKKRQRLLSMMYERRYKRATLMRSIAFVPIEKKSVYTDIDEIIETQPTSKKLF</sequence>
<organism evidence="3 4">
    <name type="scientific">Henosepilachna vigintioctopunctata</name>
    <dbReference type="NCBI Taxonomy" id="420089"/>
    <lineage>
        <taxon>Eukaryota</taxon>
        <taxon>Metazoa</taxon>
        <taxon>Ecdysozoa</taxon>
        <taxon>Arthropoda</taxon>
        <taxon>Hexapoda</taxon>
        <taxon>Insecta</taxon>
        <taxon>Pterygota</taxon>
        <taxon>Neoptera</taxon>
        <taxon>Endopterygota</taxon>
        <taxon>Coleoptera</taxon>
        <taxon>Polyphaga</taxon>
        <taxon>Cucujiformia</taxon>
        <taxon>Coccinelloidea</taxon>
        <taxon>Coccinellidae</taxon>
        <taxon>Epilachninae</taxon>
        <taxon>Epilachnini</taxon>
        <taxon>Henosepilachna</taxon>
    </lineage>
</organism>
<dbReference type="InterPro" id="IPR003767">
    <property type="entry name" value="Malate/L-lactate_DH-like"/>
</dbReference>
<gene>
    <name evidence="3" type="ORF">WA026_004827</name>
</gene>